<evidence type="ECO:0000313" key="2">
    <source>
        <dbReference type="Proteomes" id="UP000017590"/>
    </source>
</evidence>
<dbReference type="RefSeq" id="WP_023163438.1">
    <property type="nucleotide sequence ID" value="NC_022592.1"/>
</dbReference>
<organism evidence="1 2">
    <name type="scientific">Clostridium autoethanogenum DSM 10061</name>
    <dbReference type="NCBI Taxonomy" id="1341692"/>
    <lineage>
        <taxon>Bacteria</taxon>
        <taxon>Bacillati</taxon>
        <taxon>Bacillota</taxon>
        <taxon>Clostridia</taxon>
        <taxon>Eubacteriales</taxon>
        <taxon>Clostridiaceae</taxon>
        <taxon>Clostridium</taxon>
    </lineage>
</organism>
<evidence type="ECO:0000313" key="1">
    <source>
        <dbReference type="EMBL" id="AGY78103.1"/>
    </source>
</evidence>
<dbReference type="Proteomes" id="UP000017590">
    <property type="component" value="Chromosome"/>
</dbReference>
<gene>
    <name evidence="1" type="ORF">CAETHG_3902</name>
</gene>
<reference evidence="2" key="1">
    <citation type="journal article" date="2014" name="Biotechnol. Biofuels">
        <title>Comparison of single-molecule sequencing and hybrid approaches for finishing the genome of Clostridium autoethanogenum and analysis of CRISPR systems in industrial relevant Clostridia.</title>
        <authorList>
            <person name="Brown S.D."/>
            <person name="Nagaraju S."/>
            <person name="Utturkar S."/>
            <person name="De Tissera S."/>
            <person name="Segovia S."/>
            <person name="Mitchell W."/>
            <person name="Land M.L."/>
            <person name="Dassanayake A."/>
            <person name="Kopke M."/>
        </authorList>
    </citation>
    <scope>NUCLEOTIDE SEQUENCE [LARGE SCALE GENOMIC DNA]</scope>
    <source>
        <strain evidence="2">DSM 10061</strain>
    </source>
</reference>
<accession>A0ABM5NZE9</accession>
<keyword evidence="2" id="KW-1185">Reference proteome</keyword>
<protein>
    <submittedName>
        <fullName evidence="1">Uncharacterized protein</fullName>
    </submittedName>
</protein>
<sequence>MFEDIYKQLVNEVDKGHQCVTLTYIDLLSTEEGSIIKKVILTKEDIEKKSFPVDDNIYEKICSSLESGKLEMVEIGENKNVLIEPFVPKPRLVVLVVDT</sequence>
<proteinExistence type="predicted"/>
<dbReference type="EMBL" id="CP006763">
    <property type="protein sequence ID" value="AGY78103.1"/>
    <property type="molecule type" value="Genomic_DNA"/>
</dbReference>
<name>A0ABM5NZE9_9CLOT</name>